<evidence type="ECO:0000313" key="3">
    <source>
        <dbReference type="Proteomes" id="UP001055911"/>
    </source>
</evidence>
<dbReference type="EMBL" id="CP097119">
    <property type="protein sequence ID" value="USS89629.1"/>
    <property type="molecule type" value="Genomic_DNA"/>
</dbReference>
<keyword evidence="1" id="KW-0472">Membrane</keyword>
<feature type="transmembrane region" description="Helical" evidence="1">
    <location>
        <begin position="20"/>
        <end position="41"/>
    </location>
</feature>
<feature type="transmembrane region" description="Helical" evidence="1">
    <location>
        <begin position="141"/>
        <end position="158"/>
    </location>
</feature>
<gene>
    <name evidence="2" type="ORF">M3M40_02235</name>
</gene>
<organism evidence="2 3">
    <name type="scientific">Fructilactobacillus cliffordii</name>
    <dbReference type="NCBI Taxonomy" id="2940299"/>
    <lineage>
        <taxon>Bacteria</taxon>
        <taxon>Bacillati</taxon>
        <taxon>Bacillota</taxon>
        <taxon>Bacilli</taxon>
        <taxon>Lactobacillales</taxon>
        <taxon>Lactobacillaceae</taxon>
        <taxon>Fructilactobacillus</taxon>
    </lineage>
</organism>
<dbReference type="AlphaFoldDB" id="A0A9Q9E388"/>
<keyword evidence="1" id="KW-0812">Transmembrane</keyword>
<reference evidence="2" key="1">
    <citation type="submission" date="2022-05" db="EMBL/GenBank/DDBJ databases">
        <authorList>
            <person name="Oliphant S.A."/>
            <person name="Watson-Haigh N.S."/>
            <person name="Sumby K.M."/>
            <person name="Gardner J.M."/>
            <person name="Jiranek V."/>
        </authorList>
    </citation>
    <scope>NUCLEOTIDE SEQUENCE</scope>
    <source>
        <strain evidence="2">KI4_B1</strain>
    </source>
</reference>
<accession>A0A9Q9E388</accession>
<protein>
    <submittedName>
        <fullName evidence="2">Uncharacterized protein</fullName>
    </submittedName>
</protein>
<proteinExistence type="predicted"/>
<dbReference type="Proteomes" id="UP001055911">
    <property type="component" value="Chromosome"/>
</dbReference>
<feature type="transmembrane region" description="Helical" evidence="1">
    <location>
        <begin position="118"/>
        <end position="134"/>
    </location>
</feature>
<feature type="transmembrane region" description="Helical" evidence="1">
    <location>
        <begin position="164"/>
        <end position="192"/>
    </location>
</feature>
<keyword evidence="1" id="KW-1133">Transmembrane helix</keyword>
<evidence type="ECO:0000313" key="2">
    <source>
        <dbReference type="EMBL" id="USS89629.1"/>
    </source>
</evidence>
<name>A0A9Q9E388_9LACO</name>
<dbReference type="RefSeq" id="WP_252767178.1">
    <property type="nucleotide sequence ID" value="NZ_CP097119.1"/>
</dbReference>
<feature type="transmembrane region" description="Helical" evidence="1">
    <location>
        <begin position="61"/>
        <end position="86"/>
    </location>
</feature>
<keyword evidence="3" id="KW-1185">Reference proteome</keyword>
<evidence type="ECO:0000256" key="1">
    <source>
        <dbReference type="SAM" id="Phobius"/>
    </source>
</evidence>
<sequence length="304" mass="35738">MFSNIRKRKLNNPFSTYFMLYNLIMILLMIIPYIIIIYGFASGKYIPVDPLSVIKANLVNLVKVVFNNSFTIFSIFAILTPVISVLKFYNNYKNSETHNVSLSNPIKLINVLYHKQDVTFLFVLAISIVLIPLLNYFYSYYLLRLFFLILISCLPIFLRLPAVIGIVLISIICLCLLLIVLVLFLASFHLLFKLIIPSMKRLFFPNTYLPLLEINDKKYCIVGNDQEYFFLIKLNERSLEDTKNSQIPNPDISNFTDTNRMYLFPREKFNDKRIKYFKIQIHFLRPYIKNFKNGQLEVRVLTSL</sequence>